<dbReference type="AlphaFoldDB" id="X5EA12"/>
<sequence length="81" mass="8862">MNVTRSGLSRDQVRERAALPLERFSAALGVTPDAHPADVWQVRDTLEQVVREAGVTPVPHTVLTEEMRGAAAVWFGVGERP</sequence>
<dbReference type="STRING" id="1404245.CGLY_05215"/>
<name>X5EA12_9CORY</name>
<reference evidence="1 2" key="1">
    <citation type="journal article" date="2015" name="Int. J. Syst. Evol. Microbiol.">
        <title>Revisiting Corynebacterium glyciniphilum (ex Kubota et al., 1972) sp. nov., nom. rev., isolated from putrefied banana.</title>
        <authorList>
            <person name="Al-Dilaimi A."/>
            <person name="Bednarz H."/>
            <person name="Lomker A."/>
            <person name="Niehaus K."/>
            <person name="Kalinowski J."/>
            <person name="Ruckert C."/>
        </authorList>
    </citation>
    <scope>NUCLEOTIDE SEQUENCE [LARGE SCALE GENOMIC DNA]</scope>
    <source>
        <strain evidence="1">AJ 3170</strain>
    </source>
</reference>
<keyword evidence="2" id="KW-1185">Reference proteome</keyword>
<keyword evidence="1" id="KW-0449">Lipoprotein</keyword>
<evidence type="ECO:0000313" key="1">
    <source>
        <dbReference type="EMBL" id="AHW63491.1"/>
    </source>
</evidence>
<gene>
    <name evidence="1" type="ORF">CGLY_05215</name>
</gene>
<dbReference type="InterPro" id="IPR018757">
    <property type="entry name" value="DUF2316"/>
</dbReference>
<accession>X5EA12</accession>
<dbReference type="Proteomes" id="UP000023703">
    <property type="component" value="Chromosome"/>
</dbReference>
<protein>
    <submittedName>
        <fullName evidence="1">Putative ABC-type Fe3+-hydroxamate transporter, substrate-binding lipoprotein</fullName>
    </submittedName>
</protein>
<dbReference type="KEGG" id="cgy:CGLY_05215"/>
<evidence type="ECO:0000313" key="2">
    <source>
        <dbReference type="Proteomes" id="UP000023703"/>
    </source>
</evidence>
<organism evidence="1 2">
    <name type="scientific">Corynebacterium glyciniphilum AJ 3170</name>
    <dbReference type="NCBI Taxonomy" id="1404245"/>
    <lineage>
        <taxon>Bacteria</taxon>
        <taxon>Bacillati</taxon>
        <taxon>Actinomycetota</taxon>
        <taxon>Actinomycetes</taxon>
        <taxon>Mycobacteriales</taxon>
        <taxon>Corynebacteriaceae</taxon>
        <taxon>Corynebacterium</taxon>
    </lineage>
</organism>
<dbReference type="EMBL" id="CP006842">
    <property type="protein sequence ID" value="AHW63491.1"/>
    <property type="molecule type" value="Genomic_DNA"/>
</dbReference>
<proteinExistence type="predicted"/>
<dbReference type="eggNOG" id="COG4367">
    <property type="taxonomic scope" value="Bacteria"/>
</dbReference>
<dbReference type="HOGENOM" id="CLU_163224_0_0_11"/>
<dbReference type="Pfam" id="PF10078">
    <property type="entry name" value="DUF2316"/>
    <property type="match status" value="1"/>
</dbReference>